<evidence type="ECO:0000313" key="2">
    <source>
        <dbReference type="Proteomes" id="UP001151760"/>
    </source>
</evidence>
<comment type="caution">
    <text evidence="1">The sequence shown here is derived from an EMBL/GenBank/DDBJ whole genome shotgun (WGS) entry which is preliminary data.</text>
</comment>
<dbReference type="EMBL" id="BQNB010016196">
    <property type="protein sequence ID" value="GJT48952.1"/>
    <property type="molecule type" value="Genomic_DNA"/>
</dbReference>
<dbReference type="SUPFAM" id="SSF50630">
    <property type="entry name" value="Acid proteases"/>
    <property type="match status" value="1"/>
</dbReference>
<keyword evidence="1" id="KW-0808">Transferase</keyword>
<dbReference type="PANTHER" id="PTHR33067">
    <property type="entry name" value="RNA-DIRECTED DNA POLYMERASE-RELATED"/>
    <property type="match status" value="1"/>
</dbReference>
<gene>
    <name evidence="1" type="ORF">Tco_0975109</name>
</gene>
<protein>
    <submittedName>
        <fullName evidence="1">Reverse transcriptase domain-containing protein</fullName>
    </submittedName>
</protein>
<dbReference type="GO" id="GO:0003964">
    <property type="term" value="F:RNA-directed DNA polymerase activity"/>
    <property type="evidence" value="ECO:0007669"/>
    <property type="project" value="UniProtKB-KW"/>
</dbReference>
<dbReference type="InterPro" id="IPR021109">
    <property type="entry name" value="Peptidase_aspartic_dom_sf"/>
</dbReference>
<dbReference type="Gene3D" id="2.40.70.10">
    <property type="entry name" value="Acid Proteases"/>
    <property type="match status" value="1"/>
</dbReference>
<name>A0ABQ5EDM4_9ASTR</name>
<organism evidence="1 2">
    <name type="scientific">Tanacetum coccineum</name>
    <dbReference type="NCBI Taxonomy" id="301880"/>
    <lineage>
        <taxon>Eukaryota</taxon>
        <taxon>Viridiplantae</taxon>
        <taxon>Streptophyta</taxon>
        <taxon>Embryophyta</taxon>
        <taxon>Tracheophyta</taxon>
        <taxon>Spermatophyta</taxon>
        <taxon>Magnoliopsida</taxon>
        <taxon>eudicotyledons</taxon>
        <taxon>Gunneridae</taxon>
        <taxon>Pentapetalae</taxon>
        <taxon>asterids</taxon>
        <taxon>campanulids</taxon>
        <taxon>Asterales</taxon>
        <taxon>Asteraceae</taxon>
        <taxon>Asteroideae</taxon>
        <taxon>Anthemideae</taxon>
        <taxon>Anthemidinae</taxon>
        <taxon>Tanacetum</taxon>
    </lineage>
</organism>
<reference evidence="1" key="1">
    <citation type="journal article" date="2022" name="Int. J. Mol. Sci.">
        <title>Draft Genome of Tanacetum Coccineum: Genomic Comparison of Closely Related Tanacetum-Family Plants.</title>
        <authorList>
            <person name="Yamashiro T."/>
            <person name="Shiraishi A."/>
            <person name="Nakayama K."/>
            <person name="Satake H."/>
        </authorList>
    </citation>
    <scope>NUCLEOTIDE SEQUENCE</scope>
</reference>
<dbReference type="PANTHER" id="PTHR33067:SF35">
    <property type="entry name" value="ASPARTIC PEPTIDASE DDI1-TYPE DOMAIN-CONTAINING PROTEIN"/>
    <property type="match status" value="1"/>
</dbReference>
<dbReference type="CDD" id="cd00303">
    <property type="entry name" value="retropepsin_like"/>
    <property type="match status" value="1"/>
</dbReference>
<accession>A0ABQ5EDM4</accession>
<dbReference type="Proteomes" id="UP001151760">
    <property type="component" value="Unassembled WGS sequence"/>
</dbReference>
<dbReference type="Pfam" id="PF13650">
    <property type="entry name" value="Asp_protease_2"/>
    <property type="match status" value="1"/>
</dbReference>
<evidence type="ECO:0000313" key="1">
    <source>
        <dbReference type="EMBL" id="GJT48952.1"/>
    </source>
</evidence>
<keyword evidence="2" id="KW-1185">Reference proteome</keyword>
<keyword evidence="1" id="KW-0695">RNA-directed DNA polymerase</keyword>
<sequence length="327" mass="36937">MLSRENVIKACQWLVLTTRRTRVSKETHQQREFYTKTNGKEAHFVPNDWIATLAIRVLSSHPTATIHDPMIGLRWMDKIKAARERLKDLEASLLAYKRSLNLTHRSSIWKGNQIWMGFQDLTSLPLDKLELVDFSEALAHMPKFAKMVKDLLTNKEKLLEIANTPVNENCSAVILKKLPEKLGDTGRFLIPCEFYGLESCMALADLGASINLMPLSVWKTLSLPELSTTRMTLELATRTIAVPEGIAEDVFVRVGKFTFPADFVVVDYEVDPRVPLILGRPFLRTAHALVDVHGEKLTLRVGDEELVFNVESASKHPQNGHNDNSIP</sequence>
<keyword evidence="1" id="KW-0548">Nucleotidyltransferase</keyword>
<proteinExistence type="predicted"/>
<reference evidence="1" key="2">
    <citation type="submission" date="2022-01" db="EMBL/GenBank/DDBJ databases">
        <authorList>
            <person name="Yamashiro T."/>
            <person name="Shiraishi A."/>
            <person name="Satake H."/>
            <person name="Nakayama K."/>
        </authorList>
    </citation>
    <scope>NUCLEOTIDE SEQUENCE</scope>
</reference>